<organism evidence="2 3">
    <name type="scientific">Oryzomonas sagensis</name>
    <dbReference type="NCBI Taxonomy" id="2603857"/>
    <lineage>
        <taxon>Bacteria</taxon>
        <taxon>Pseudomonadati</taxon>
        <taxon>Thermodesulfobacteriota</taxon>
        <taxon>Desulfuromonadia</taxon>
        <taxon>Geobacterales</taxon>
        <taxon>Geobacteraceae</taxon>
        <taxon>Oryzomonas</taxon>
    </lineage>
</organism>
<dbReference type="RefSeq" id="WP_151156793.1">
    <property type="nucleotide sequence ID" value="NZ_VZRA01000002.1"/>
</dbReference>
<dbReference type="PROSITE" id="PS51257">
    <property type="entry name" value="PROKAR_LIPOPROTEIN"/>
    <property type="match status" value="1"/>
</dbReference>
<dbReference type="Pfam" id="PF05573">
    <property type="entry name" value="NosL"/>
    <property type="match status" value="1"/>
</dbReference>
<dbReference type="InterPro" id="IPR008719">
    <property type="entry name" value="N2O_reductase_NosL"/>
</dbReference>
<reference evidence="2 3" key="1">
    <citation type="journal article" date="2020" name="Microorganisms">
        <title>Description of Three Novel Members in the Family Geobacteraceae, Oryzomonas japonicum gen. nov., sp. nov., Oryzomonas sagensis sp. nov., and Oryzomonas ruber sp. nov.</title>
        <authorList>
            <person name="Xu Z."/>
            <person name="Masuda Y."/>
            <person name="Hayakawa C."/>
            <person name="Ushijima N."/>
            <person name="Kawano K."/>
            <person name="Shiratori Y."/>
            <person name="Senoo K."/>
            <person name="Itoh H."/>
        </authorList>
    </citation>
    <scope>NUCLEOTIDE SEQUENCE [LARGE SCALE GENOMIC DNA]</scope>
    <source>
        <strain evidence="2 3">Red100</strain>
    </source>
</reference>
<dbReference type="Gene3D" id="3.30.70.2050">
    <property type="match status" value="1"/>
</dbReference>
<dbReference type="PANTHER" id="PTHR41247:SF1">
    <property type="entry name" value="HTH-TYPE TRANSCRIPTIONAL REPRESSOR YCNK"/>
    <property type="match status" value="1"/>
</dbReference>
<keyword evidence="1" id="KW-0732">Signal</keyword>
<feature type="chain" id="PRO_5045082839" evidence="1">
    <location>
        <begin position="21"/>
        <end position="155"/>
    </location>
</feature>
<dbReference type="SUPFAM" id="SSF160387">
    <property type="entry name" value="NosL/MerB-like"/>
    <property type="match status" value="1"/>
</dbReference>
<feature type="signal peptide" evidence="1">
    <location>
        <begin position="1"/>
        <end position="20"/>
    </location>
</feature>
<name>A0ABQ6TPX0_9BACT</name>
<protein>
    <submittedName>
        <fullName evidence="2">NosL family protein</fullName>
    </submittedName>
</protein>
<sequence>MISRILVILTFAIGAFACLAAPAPAQDDIREHRSCTTCGMDRKAYGYSRMLIHYRDGGRAGVCSLHCAVTELDANKRRPVTSILVADRDTRLLIDAGKAIWVIGGRKRGVMTQRPKWAFGTEAAARSFIAANGGTTANWAEALAAAQGEIAPTSH</sequence>
<comment type="caution">
    <text evidence="2">The sequence shown here is derived from an EMBL/GenBank/DDBJ whole genome shotgun (WGS) entry which is preliminary data.</text>
</comment>
<gene>
    <name evidence="2" type="ORF">F6V30_09800</name>
</gene>
<accession>A0ABQ6TPX0</accession>
<dbReference type="Proteomes" id="UP000798046">
    <property type="component" value="Unassembled WGS sequence"/>
</dbReference>
<proteinExistence type="predicted"/>
<dbReference type="EMBL" id="VZRA01000002">
    <property type="protein sequence ID" value="KAB0670432.1"/>
    <property type="molecule type" value="Genomic_DNA"/>
</dbReference>
<evidence type="ECO:0000313" key="3">
    <source>
        <dbReference type="Proteomes" id="UP000798046"/>
    </source>
</evidence>
<evidence type="ECO:0000313" key="2">
    <source>
        <dbReference type="EMBL" id="KAB0670432.1"/>
    </source>
</evidence>
<dbReference type="PANTHER" id="PTHR41247">
    <property type="entry name" value="HTH-TYPE TRANSCRIPTIONAL REPRESSOR YCNK"/>
    <property type="match status" value="1"/>
</dbReference>
<evidence type="ECO:0000256" key="1">
    <source>
        <dbReference type="SAM" id="SignalP"/>
    </source>
</evidence>
<keyword evidence="3" id="KW-1185">Reference proteome</keyword>